<evidence type="ECO:0000313" key="4">
    <source>
        <dbReference type="EMBL" id="CAJ0565119.1"/>
    </source>
</evidence>
<dbReference type="PROSITE" id="PS50119">
    <property type="entry name" value="ZF_BBOX"/>
    <property type="match status" value="1"/>
</dbReference>
<dbReference type="InterPro" id="IPR000315">
    <property type="entry name" value="Znf_B-box"/>
</dbReference>
<dbReference type="EMBL" id="CATQJA010000975">
    <property type="protein sequence ID" value="CAJ0565119.1"/>
    <property type="molecule type" value="Genomic_DNA"/>
</dbReference>
<proteinExistence type="predicted"/>
<feature type="region of interest" description="Disordered" evidence="2">
    <location>
        <begin position="176"/>
        <end position="201"/>
    </location>
</feature>
<evidence type="ECO:0000313" key="5">
    <source>
        <dbReference type="Proteomes" id="UP001177023"/>
    </source>
</evidence>
<reference evidence="4" key="1">
    <citation type="submission" date="2023-06" db="EMBL/GenBank/DDBJ databases">
        <authorList>
            <person name="Delattre M."/>
        </authorList>
    </citation>
    <scope>NUCLEOTIDE SEQUENCE</scope>
    <source>
        <strain evidence="4">AF72</strain>
    </source>
</reference>
<name>A0AA36FS87_9BILA</name>
<feature type="domain" description="B box-type" evidence="3">
    <location>
        <begin position="594"/>
        <end position="638"/>
    </location>
</feature>
<dbReference type="SMART" id="SM00336">
    <property type="entry name" value="BBOX"/>
    <property type="match status" value="1"/>
</dbReference>
<feature type="compositionally biased region" description="Basic and acidic residues" evidence="2">
    <location>
        <begin position="346"/>
        <end position="371"/>
    </location>
</feature>
<feature type="compositionally biased region" description="Polar residues" evidence="2">
    <location>
        <begin position="427"/>
        <end position="436"/>
    </location>
</feature>
<feature type="compositionally biased region" description="Basic and acidic residues" evidence="2">
    <location>
        <begin position="577"/>
        <end position="593"/>
    </location>
</feature>
<comment type="caution">
    <text evidence="4">The sequence shown here is derived from an EMBL/GenBank/DDBJ whole genome shotgun (WGS) entry which is preliminary data.</text>
</comment>
<protein>
    <recommendedName>
        <fullName evidence="3">B box-type domain-containing protein</fullName>
    </recommendedName>
</protein>
<accession>A0AA36FS87</accession>
<keyword evidence="1" id="KW-0479">Metal-binding</keyword>
<evidence type="ECO:0000256" key="2">
    <source>
        <dbReference type="SAM" id="MobiDB-lite"/>
    </source>
</evidence>
<feature type="non-terminal residue" evidence="4">
    <location>
        <position position="1"/>
    </location>
</feature>
<dbReference type="AlphaFoldDB" id="A0AA36FS87"/>
<keyword evidence="1" id="KW-0863">Zinc-finger</keyword>
<evidence type="ECO:0000259" key="3">
    <source>
        <dbReference type="PROSITE" id="PS50119"/>
    </source>
</evidence>
<evidence type="ECO:0000256" key="1">
    <source>
        <dbReference type="PROSITE-ProRule" id="PRU00024"/>
    </source>
</evidence>
<gene>
    <name evidence="4" type="ORF">MSPICULIGERA_LOCUS3777</name>
</gene>
<organism evidence="4 5">
    <name type="scientific">Mesorhabditis spiculigera</name>
    <dbReference type="NCBI Taxonomy" id="96644"/>
    <lineage>
        <taxon>Eukaryota</taxon>
        <taxon>Metazoa</taxon>
        <taxon>Ecdysozoa</taxon>
        <taxon>Nematoda</taxon>
        <taxon>Chromadorea</taxon>
        <taxon>Rhabditida</taxon>
        <taxon>Rhabditina</taxon>
        <taxon>Rhabditomorpha</taxon>
        <taxon>Rhabditoidea</taxon>
        <taxon>Rhabditidae</taxon>
        <taxon>Mesorhabditinae</taxon>
        <taxon>Mesorhabditis</taxon>
    </lineage>
</organism>
<sequence length="748" mass="81981">MPKTQLPFMFTKCGTCGRAYDSDITAFLSCTGTLGCSICLESSPATSLKFLSDEIRNQPGVIQGYSGYETIAKQLIPLGCHFCETAPVFQYVLRCGHRMCKKCTAKNEVLECLFCNTRGLAEPGSYILAFYCHYFHTASQLGEGNWKIVAVSKNLPRISSQFETVKSLYFANAEGESPAARQQSDPESAGPQEDPPTPAKPESIKVAATEAATTVSGSSSAVWKGVAWIKKSFGLDGTAAQVAETEEPVQSPTIPEKAEVPSGIATAEMEVACDAKKYFPETSELEQEQNLDAGKSLSESADPENPEALRAVQLTVDDTKDTQVLAEGQQPAKFAPNPRPKTGKGILEDSKDSGAKKDDLKAKAVEQEPSKLELSASEKGSPIAVKVPSTPLSPNISRNERRQRQKLAEDLADKKQVFPETEKDPTPTATKPSSRVKNLPLETEPGATNSRKTSVYATEVKISQAYEEAEVKTESAGESSTRCKRLSSISEGKPDAKIPAPAGQEKEDESQAQFTTLKQMMPSKMNPTLTQILTLPISGMLLEQAQDSANMLITKQQITGEIEEADETSMEALPQDSESRREAETTSNTKTKEEAKIKCDKCDQEDEAEMFFLCKDCEVIVCALCGMLAHKMHVTRQLAIADLEGLGETWADDLKQFYESLRKTIAVKQENTKKAMRLIMNSKEDALDCVARQHTSDKLTEVFARIEETSILFETCCNDHLVVEENFRAQLLTINAQLAEIFREFPAE</sequence>
<dbReference type="Proteomes" id="UP001177023">
    <property type="component" value="Unassembled WGS sequence"/>
</dbReference>
<feature type="region of interest" description="Disordered" evidence="2">
    <location>
        <begin position="467"/>
        <end position="508"/>
    </location>
</feature>
<feature type="region of interest" description="Disordered" evidence="2">
    <location>
        <begin position="284"/>
        <end position="453"/>
    </location>
</feature>
<dbReference type="GO" id="GO:0008270">
    <property type="term" value="F:zinc ion binding"/>
    <property type="evidence" value="ECO:0007669"/>
    <property type="project" value="UniProtKB-KW"/>
</dbReference>
<keyword evidence="1" id="KW-0862">Zinc</keyword>
<feature type="compositionally biased region" description="Basic and acidic residues" evidence="2">
    <location>
        <begin position="398"/>
        <end position="425"/>
    </location>
</feature>
<keyword evidence="5" id="KW-1185">Reference proteome</keyword>
<feature type="region of interest" description="Disordered" evidence="2">
    <location>
        <begin position="565"/>
        <end position="593"/>
    </location>
</feature>